<evidence type="ECO:0000313" key="2">
    <source>
        <dbReference type="EMBL" id="MBW30967.1"/>
    </source>
</evidence>
<reference evidence="2" key="1">
    <citation type="submission" date="2018-01" db="EMBL/GenBank/DDBJ databases">
        <title>An insight into the sialome of Amazonian anophelines.</title>
        <authorList>
            <person name="Ribeiro J.M."/>
            <person name="Scarpassa V."/>
            <person name="Calvo E."/>
        </authorList>
    </citation>
    <scope>NUCLEOTIDE SEQUENCE</scope>
    <source>
        <tissue evidence="2">Salivary glands</tissue>
    </source>
</reference>
<sequence>MAPSSCATSPFSFSCALFAWSELCTARSISTWSCRLYLRCSTSISSISNRIRFLHCSSSVSLLASFERSNVSSDLSVFSCCRTSSLSSSTYWYASSCSPVCRYSASVLLISCVIVSSWSTSRSRPRLSR</sequence>
<dbReference type="EMBL" id="GGFM01010216">
    <property type="protein sequence ID" value="MBW30967.1"/>
    <property type="molecule type" value="Transcribed_RNA"/>
</dbReference>
<feature type="signal peptide" evidence="1">
    <location>
        <begin position="1"/>
        <end position="26"/>
    </location>
</feature>
<organism evidence="2">
    <name type="scientific">Anopheles braziliensis</name>
    <dbReference type="NCBI Taxonomy" id="58242"/>
    <lineage>
        <taxon>Eukaryota</taxon>
        <taxon>Metazoa</taxon>
        <taxon>Ecdysozoa</taxon>
        <taxon>Arthropoda</taxon>
        <taxon>Hexapoda</taxon>
        <taxon>Insecta</taxon>
        <taxon>Pterygota</taxon>
        <taxon>Neoptera</taxon>
        <taxon>Endopterygota</taxon>
        <taxon>Diptera</taxon>
        <taxon>Nematocera</taxon>
        <taxon>Culicoidea</taxon>
        <taxon>Culicidae</taxon>
        <taxon>Anophelinae</taxon>
        <taxon>Anopheles</taxon>
    </lineage>
</organism>
<name>A0A2M3ZQX0_9DIPT</name>
<protein>
    <submittedName>
        <fullName evidence="2">Putative secreted peptide</fullName>
    </submittedName>
</protein>
<evidence type="ECO:0000256" key="1">
    <source>
        <dbReference type="SAM" id="SignalP"/>
    </source>
</evidence>
<dbReference type="AlphaFoldDB" id="A0A2M3ZQX0"/>
<proteinExistence type="predicted"/>
<accession>A0A2M3ZQX0</accession>
<feature type="chain" id="PRO_5014850260" evidence="1">
    <location>
        <begin position="27"/>
        <end position="129"/>
    </location>
</feature>
<keyword evidence="1" id="KW-0732">Signal</keyword>